<dbReference type="InterPro" id="IPR044946">
    <property type="entry name" value="Restrct_endonuc_typeI_TRD_sf"/>
</dbReference>
<dbReference type="GO" id="GO:0003677">
    <property type="term" value="F:DNA binding"/>
    <property type="evidence" value="ECO:0007669"/>
    <property type="project" value="UniProtKB-KW"/>
</dbReference>
<keyword evidence="4" id="KW-1185">Reference proteome</keyword>
<protein>
    <submittedName>
        <fullName evidence="3">Type I restriction endonuclease subunit S</fullName>
    </submittedName>
</protein>
<evidence type="ECO:0000256" key="2">
    <source>
        <dbReference type="ARBA" id="ARBA00023125"/>
    </source>
</evidence>
<keyword evidence="1" id="KW-0680">Restriction system</keyword>
<accession>A0A430FTU7</accession>
<keyword evidence="2" id="KW-0238">DNA-binding</keyword>
<dbReference type="InterPro" id="IPR052021">
    <property type="entry name" value="Type-I_RS_S_subunit"/>
</dbReference>
<keyword evidence="3" id="KW-0378">Hydrolase</keyword>
<evidence type="ECO:0000313" key="3">
    <source>
        <dbReference type="EMBL" id="RSX56370.1"/>
    </source>
</evidence>
<name>A0A430FTU7_9BIFI</name>
<keyword evidence="3" id="KW-0255">Endonuclease</keyword>
<dbReference type="Gene3D" id="3.90.220.20">
    <property type="entry name" value="DNA methylase specificity domains"/>
    <property type="match status" value="2"/>
</dbReference>
<dbReference type="PANTHER" id="PTHR30408:SF12">
    <property type="entry name" value="TYPE I RESTRICTION ENZYME MJAVIII SPECIFICITY SUBUNIT"/>
    <property type="match status" value="1"/>
</dbReference>
<gene>
    <name evidence="3" type="ORF">D2E24_1183</name>
</gene>
<dbReference type="GO" id="GO:0004519">
    <property type="term" value="F:endonuclease activity"/>
    <property type="evidence" value="ECO:0007669"/>
    <property type="project" value="UniProtKB-KW"/>
</dbReference>
<organism evidence="3 4">
    <name type="scientific">Bifidobacterium samirii</name>
    <dbReference type="NCBI Taxonomy" id="2306974"/>
    <lineage>
        <taxon>Bacteria</taxon>
        <taxon>Bacillati</taxon>
        <taxon>Actinomycetota</taxon>
        <taxon>Actinomycetes</taxon>
        <taxon>Bifidobacteriales</taxon>
        <taxon>Bifidobacteriaceae</taxon>
        <taxon>Bifidobacterium</taxon>
    </lineage>
</organism>
<dbReference type="AlphaFoldDB" id="A0A430FTU7"/>
<evidence type="ECO:0000256" key="1">
    <source>
        <dbReference type="ARBA" id="ARBA00022747"/>
    </source>
</evidence>
<evidence type="ECO:0000313" key="4">
    <source>
        <dbReference type="Proteomes" id="UP000287470"/>
    </source>
</evidence>
<sequence length="280" mass="32712">MVSYYDSSLWYKEVSAIAAEGARNHGLLNVTPSDFFETRICLPQSESEQKRIGEFFKTLDDLIAAHERKLELLRLKKRYYLQQIFSRKLRFRGFTEPWQQRKLGDLYEKSSEKNDGSYGIDAIISVANMRFKADASIRDESYLKTYNIMRLGDIAFEGHSSKDYSHGRFVENDIGDGIVSHVFEVLRPTEDRDLVFWKYYINDELVMRNILIRSTKATTMMHTIVINDFLREKLDVPSDPGEQQIIGKFLVCLDALIDSYQTKKTHLDRLKTSYLQKLFV</sequence>
<dbReference type="Gene3D" id="1.10.287.1120">
    <property type="entry name" value="Bipartite methylase S protein"/>
    <property type="match status" value="1"/>
</dbReference>
<dbReference type="SUPFAM" id="SSF116734">
    <property type="entry name" value="DNA methylase specificity domain"/>
    <property type="match status" value="2"/>
</dbReference>
<comment type="caution">
    <text evidence="3">The sequence shown here is derived from an EMBL/GenBank/DDBJ whole genome shotgun (WGS) entry which is preliminary data.</text>
</comment>
<reference evidence="3 4" key="1">
    <citation type="submission" date="2018-09" db="EMBL/GenBank/DDBJ databases">
        <title>Characterization of the phylogenetic diversity of five novel species belonging to the genus Bifidobacterium.</title>
        <authorList>
            <person name="Lugli G.A."/>
            <person name="Duranti S."/>
            <person name="Milani C."/>
        </authorList>
    </citation>
    <scope>NUCLEOTIDE SEQUENCE [LARGE SCALE GENOMIC DNA]</scope>
    <source>
        <strain evidence="3 4">2033B</strain>
    </source>
</reference>
<dbReference type="Proteomes" id="UP000287470">
    <property type="component" value="Unassembled WGS sequence"/>
</dbReference>
<dbReference type="EMBL" id="QXGK01000010">
    <property type="protein sequence ID" value="RSX56370.1"/>
    <property type="molecule type" value="Genomic_DNA"/>
</dbReference>
<dbReference type="PANTHER" id="PTHR30408">
    <property type="entry name" value="TYPE-1 RESTRICTION ENZYME ECOKI SPECIFICITY PROTEIN"/>
    <property type="match status" value="1"/>
</dbReference>
<dbReference type="GO" id="GO:0009307">
    <property type="term" value="P:DNA restriction-modification system"/>
    <property type="evidence" value="ECO:0007669"/>
    <property type="project" value="UniProtKB-KW"/>
</dbReference>
<proteinExistence type="predicted"/>
<keyword evidence="3" id="KW-0540">Nuclease</keyword>
<dbReference type="REBASE" id="385104">
    <property type="entry name" value="S3.Bsa2033BORF1189P"/>
</dbReference>